<keyword evidence="1" id="KW-1185">Reference proteome</keyword>
<dbReference type="PANTHER" id="PTHR13136:SF16">
    <property type="entry name" value="KAT8 REGULATORY NSL COMPLEX SUBUNIT 3"/>
    <property type="match status" value="1"/>
</dbReference>
<evidence type="ECO:0000313" key="1">
    <source>
        <dbReference type="Proteomes" id="UP000085678"/>
    </source>
</evidence>
<dbReference type="OrthoDB" id="6415022at2759"/>
<protein>
    <submittedName>
        <fullName evidence="2">KAT8 regulatory NSL complex subunit 3-like</fullName>
    </submittedName>
</protein>
<feature type="non-terminal residue" evidence="2">
    <location>
        <position position="210"/>
    </location>
</feature>
<proteinExistence type="predicted"/>
<dbReference type="InterPro" id="IPR026555">
    <property type="entry name" value="NSL3/Tex30"/>
</dbReference>
<name>A0A2R2MLZ7_LINAN</name>
<dbReference type="GO" id="GO:0045944">
    <property type="term" value="P:positive regulation of transcription by RNA polymerase II"/>
    <property type="evidence" value="ECO:0007669"/>
    <property type="project" value="TreeGrafter"/>
</dbReference>
<organism evidence="1 2">
    <name type="scientific">Lingula anatina</name>
    <name type="common">Brachiopod</name>
    <name type="synonym">Lingula unguis</name>
    <dbReference type="NCBI Taxonomy" id="7574"/>
    <lineage>
        <taxon>Eukaryota</taxon>
        <taxon>Metazoa</taxon>
        <taxon>Spiralia</taxon>
        <taxon>Lophotrochozoa</taxon>
        <taxon>Brachiopoda</taxon>
        <taxon>Linguliformea</taxon>
        <taxon>Lingulata</taxon>
        <taxon>Lingulida</taxon>
        <taxon>Linguloidea</taxon>
        <taxon>Lingulidae</taxon>
        <taxon>Lingula</taxon>
    </lineage>
</organism>
<dbReference type="RefSeq" id="XP_023931230.1">
    <property type="nucleotide sequence ID" value="XM_024075462.1"/>
</dbReference>
<dbReference type="InParanoid" id="A0A2R2MLZ7"/>
<gene>
    <name evidence="2" type="primary">LOC112041813</name>
</gene>
<dbReference type="KEGG" id="lak:112041813"/>
<dbReference type="GeneID" id="112041813"/>
<dbReference type="Proteomes" id="UP000085678">
    <property type="component" value="Unplaced"/>
</dbReference>
<sequence>MTLWLLNESRITSSWIMSSAIKSTMSSSHTVGVGGDAGQQQQQRFLLQLAGQEDEIDLVLLDHCYAKPWSAHPDASNAKPLKMLFMTKFQRGQNAEQHVSGDMQVDVVNPSFQSAPIYDPVKARSVMNECERHVNFARMEEKPGDWEDTVTRTGWTLQQNKLFNKVIKILQSDRLSRLAYEGHNNEPIMRRLSVDKTAKRFRQAMGSVGW</sequence>
<accession>A0A2R2MLZ7</accession>
<dbReference type="PANTHER" id="PTHR13136">
    <property type="entry name" value="TESTIS DEVELOPMENT PROTEIN PRTD"/>
    <property type="match status" value="1"/>
</dbReference>
<dbReference type="AlphaFoldDB" id="A0A2R2MLZ7"/>
<evidence type="ECO:0000313" key="2">
    <source>
        <dbReference type="RefSeq" id="XP_023931230.1"/>
    </source>
</evidence>
<dbReference type="GO" id="GO:0044545">
    <property type="term" value="C:NSL complex"/>
    <property type="evidence" value="ECO:0007669"/>
    <property type="project" value="TreeGrafter"/>
</dbReference>
<dbReference type="STRING" id="7574.A0A2R2MLZ7"/>
<reference evidence="2" key="1">
    <citation type="submission" date="2025-08" db="UniProtKB">
        <authorList>
            <consortium name="RefSeq"/>
        </authorList>
    </citation>
    <scope>IDENTIFICATION</scope>
    <source>
        <tissue evidence="2">Gonads</tissue>
    </source>
</reference>